<sequence>MGKSVILSAVAAFLGMVGFVFILVAICTNNWLVESATNTGLWQRCTDASGCENFAVGESRIYRNYEMVRGFGVLAVTMVFLGFVVTLVNIAFRNAGVKIGASVMATLYLMGGRFNLFGLRNHTIVSLSLLCQLITLSKETIRKYLFVLTFGSDL</sequence>
<evidence type="ECO:0000256" key="3">
    <source>
        <dbReference type="ARBA" id="ARBA00022989"/>
    </source>
</evidence>
<evidence type="ECO:0000256" key="1">
    <source>
        <dbReference type="ARBA" id="ARBA00004141"/>
    </source>
</evidence>
<dbReference type="AlphaFoldDB" id="A0A6F9DCH7"/>
<feature type="transmembrane region" description="Helical" evidence="5">
    <location>
        <begin position="98"/>
        <end position="116"/>
    </location>
</feature>
<dbReference type="GO" id="GO:0016020">
    <property type="term" value="C:membrane"/>
    <property type="evidence" value="ECO:0007669"/>
    <property type="project" value="UniProtKB-SubCell"/>
</dbReference>
<protein>
    <submittedName>
        <fullName evidence="6">Epithelial membrane protein 2</fullName>
    </submittedName>
</protein>
<evidence type="ECO:0000256" key="2">
    <source>
        <dbReference type="ARBA" id="ARBA00022692"/>
    </source>
</evidence>
<comment type="subcellular location">
    <subcellularLocation>
        <location evidence="1">Membrane</location>
        <topology evidence="1">Multi-pass membrane protein</topology>
    </subcellularLocation>
</comment>
<feature type="transmembrane region" description="Helical" evidence="5">
    <location>
        <begin position="6"/>
        <end position="26"/>
    </location>
</feature>
<evidence type="ECO:0000256" key="4">
    <source>
        <dbReference type="ARBA" id="ARBA00023136"/>
    </source>
</evidence>
<gene>
    <name evidence="6" type="primary">Emp2-002</name>
</gene>
<proteinExistence type="evidence at transcript level"/>
<dbReference type="Gene3D" id="1.20.140.150">
    <property type="match status" value="1"/>
</dbReference>
<evidence type="ECO:0000313" key="6">
    <source>
        <dbReference type="EMBL" id="CAB3242509.1"/>
    </source>
</evidence>
<organism evidence="6">
    <name type="scientific">Phallusia mammillata</name>
    <dbReference type="NCBI Taxonomy" id="59560"/>
    <lineage>
        <taxon>Eukaryota</taxon>
        <taxon>Metazoa</taxon>
        <taxon>Chordata</taxon>
        <taxon>Tunicata</taxon>
        <taxon>Ascidiacea</taxon>
        <taxon>Phlebobranchia</taxon>
        <taxon>Ascidiidae</taxon>
        <taxon>Phallusia</taxon>
    </lineage>
</organism>
<feature type="transmembrane region" description="Helical" evidence="5">
    <location>
        <begin position="70"/>
        <end position="92"/>
    </location>
</feature>
<keyword evidence="2 5" id="KW-0812">Transmembrane</keyword>
<reference evidence="6" key="1">
    <citation type="submission" date="2020-04" db="EMBL/GenBank/DDBJ databases">
        <authorList>
            <person name="Neveu A P."/>
        </authorList>
    </citation>
    <scope>NUCLEOTIDE SEQUENCE</scope>
    <source>
        <tissue evidence="6">Whole embryo</tissue>
    </source>
</reference>
<accession>A0A6F9DCH7</accession>
<evidence type="ECO:0000256" key="5">
    <source>
        <dbReference type="SAM" id="Phobius"/>
    </source>
</evidence>
<dbReference type="InterPro" id="IPR004031">
    <property type="entry name" value="PMP22/EMP/MP20/Claudin"/>
</dbReference>
<dbReference type="Pfam" id="PF00822">
    <property type="entry name" value="PMP22_Claudin"/>
    <property type="match status" value="1"/>
</dbReference>
<keyword evidence="3 5" id="KW-1133">Transmembrane helix</keyword>
<name>A0A6F9DCH7_9ASCI</name>
<keyword evidence="4 5" id="KW-0472">Membrane</keyword>
<dbReference type="EMBL" id="LR784854">
    <property type="protein sequence ID" value="CAB3242509.1"/>
    <property type="molecule type" value="mRNA"/>
</dbReference>